<gene>
    <name evidence="1" type="ORF">HPATCC43504_01374</name>
</gene>
<accession>A0AAD1G4F4</accession>
<name>A0AAD1G4F4_HELPX</name>
<sequence length="124" mass="13831">MLKLLKLVMGIQKKIDCYSELSPFQKCLANTVAEAQRTGWDTAGEVATKVAEGAGTLALGAFKVAGYLLKGVANMLFSKEYCMNVSDKKSGKICWTEPSIEDDSVYSNEMEMDMWKKQREETEE</sequence>
<dbReference type="RefSeq" id="WP_231952827.1">
    <property type="nucleotide sequence ID" value="NZ_AP017632.1"/>
</dbReference>
<dbReference type="Proteomes" id="UP000289281">
    <property type="component" value="Chromosome"/>
</dbReference>
<dbReference type="EMBL" id="AP017632">
    <property type="protein sequence ID" value="BBI23309.1"/>
    <property type="molecule type" value="Genomic_DNA"/>
</dbReference>
<dbReference type="AlphaFoldDB" id="A0AAD1G4F4"/>
<organism evidence="1 2">
    <name type="scientific">Helicobacter pylori</name>
    <name type="common">Campylobacter pylori</name>
    <dbReference type="NCBI Taxonomy" id="210"/>
    <lineage>
        <taxon>Bacteria</taxon>
        <taxon>Pseudomonadati</taxon>
        <taxon>Campylobacterota</taxon>
        <taxon>Epsilonproteobacteria</taxon>
        <taxon>Campylobacterales</taxon>
        <taxon>Helicobacteraceae</taxon>
        <taxon>Helicobacter</taxon>
    </lineage>
</organism>
<proteinExistence type="predicted"/>
<reference evidence="1 2" key="1">
    <citation type="submission" date="2016-08" db="EMBL/GenBank/DDBJ databases">
        <title>Whole genome shotgun sequence of Helicobacter pylori strain ATCC43504.</title>
        <authorList>
            <person name="Mimuro H."/>
            <person name="Ogura Y."/>
            <person name="Katsura K."/>
            <person name="Hayashi T."/>
        </authorList>
    </citation>
    <scope>NUCLEOTIDE SEQUENCE [LARGE SCALE GENOMIC DNA]</scope>
    <source>
        <strain evidence="2">ATCC 43504</strain>
    </source>
</reference>
<evidence type="ECO:0000313" key="1">
    <source>
        <dbReference type="EMBL" id="BBI23309.1"/>
    </source>
</evidence>
<evidence type="ECO:0000313" key="2">
    <source>
        <dbReference type="Proteomes" id="UP000289281"/>
    </source>
</evidence>
<protein>
    <submittedName>
        <fullName evidence="1">Uncharacterized protein</fullName>
    </submittedName>
</protein>